<dbReference type="Proteomes" id="UP000007013">
    <property type="component" value="Chromosome"/>
</dbReference>
<evidence type="ECO:0000256" key="1">
    <source>
        <dbReference type="ARBA" id="ARBA00000966"/>
    </source>
</evidence>
<keyword evidence="6" id="KW-0326">Glycosidase</keyword>
<feature type="chain" id="PRO_5002774290" description="cellulase" evidence="8">
    <location>
        <begin position="22"/>
        <end position="412"/>
    </location>
</feature>
<evidence type="ECO:0000256" key="6">
    <source>
        <dbReference type="ARBA" id="ARBA00023295"/>
    </source>
</evidence>
<feature type="signal peptide" evidence="8">
    <location>
        <begin position="1"/>
        <end position="21"/>
    </location>
</feature>
<proteinExistence type="inferred from homology"/>
<dbReference type="AlphaFoldDB" id="B1ZP97"/>
<keyword evidence="7" id="KW-0119">Carbohydrate metabolism</keyword>
<dbReference type="EMBL" id="CP001032">
    <property type="protein sequence ID" value="ACB77586.1"/>
    <property type="molecule type" value="Genomic_DNA"/>
</dbReference>
<dbReference type="SMR" id="B1ZP97"/>
<evidence type="ECO:0000256" key="4">
    <source>
        <dbReference type="ARBA" id="ARBA00022801"/>
    </source>
</evidence>
<comment type="similarity">
    <text evidence="2">Belongs to the glycosyl hydrolase 8 (cellulase D) family.</text>
</comment>
<dbReference type="Gene3D" id="1.50.10.10">
    <property type="match status" value="1"/>
</dbReference>
<keyword evidence="10" id="KW-1185">Reference proteome</keyword>
<dbReference type="STRING" id="452637.Oter_4314"/>
<dbReference type="RefSeq" id="WP_012377112.1">
    <property type="nucleotide sequence ID" value="NC_010571.1"/>
</dbReference>
<dbReference type="KEGG" id="ote:Oter_4314"/>
<dbReference type="InterPro" id="IPR008928">
    <property type="entry name" value="6-hairpin_glycosidase_sf"/>
</dbReference>
<gene>
    <name evidence="9" type="ordered locus">Oter_4314</name>
</gene>
<dbReference type="EC" id="3.2.1.4" evidence="3"/>
<evidence type="ECO:0000256" key="8">
    <source>
        <dbReference type="SAM" id="SignalP"/>
    </source>
</evidence>
<keyword evidence="4 9" id="KW-0378">Hydrolase</keyword>
<dbReference type="GO" id="GO:0008810">
    <property type="term" value="F:cellulase activity"/>
    <property type="evidence" value="ECO:0007669"/>
    <property type="project" value="UniProtKB-EC"/>
</dbReference>
<dbReference type="InterPro" id="IPR002037">
    <property type="entry name" value="Glyco_hydro_8"/>
</dbReference>
<keyword evidence="7" id="KW-0624">Polysaccharide degradation</keyword>
<evidence type="ECO:0000256" key="7">
    <source>
        <dbReference type="ARBA" id="ARBA00023326"/>
    </source>
</evidence>
<keyword evidence="5" id="KW-0136">Cellulose degradation</keyword>
<organism evidence="9 10">
    <name type="scientific">Opitutus terrae (strain DSM 11246 / JCM 15787 / PB90-1)</name>
    <dbReference type="NCBI Taxonomy" id="452637"/>
    <lineage>
        <taxon>Bacteria</taxon>
        <taxon>Pseudomonadati</taxon>
        <taxon>Verrucomicrobiota</taxon>
        <taxon>Opitutia</taxon>
        <taxon>Opitutales</taxon>
        <taxon>Opitutaceae</taxon>
        <taxon>Opitutus</taxon>
    </lineage>
</organism>
<reference evidence="9 10" key="1">
    <citation type="journal article" date="2011" name="J. Bacteriol.">
        <title>Genome sequence of the verrucomicrobium Opitutus terrae PB90-1, an abundant inhabitant of rice paddy soil ecosystems.</title>
        <authorList>
            <person name="van Passel M.W."/>
            <person name="Kant R."/>
            <person name="Palva A."/>
            <person name="Copeland A."/>
            <person name="Lucas S."/>
            <person name="Lapidus A."/>
            <person name="Glavina del Rio T."/>
            <person name="Pitluck S."/>
            <person name="Goltsman E."/>
            <person name="Clum A."/>
            <person name="Sun H."/>
            <person name="Schmutz J."/>
            <person name="Larimer F.W."/>
            <person name="Land M.L."/>
            <person name="Hauser L."/>
            <person name="Kyrpides N."/>
            <person name="Mikhailova N."/>
            <person name="Richardson P.P."/>
            <person name="Janssen P.H."/>
            <person name="de Vos W.M."/>
            <person name="Smidt H."/>
        </authorList>
    </citation>
    <scope>NUCLEOTIDE SEQUENCE [LARGE SCALE GENOMIC DNA]</scope>
    <source>
        <strain evidence="10">DSM 11246 / JCM 15787 / PB90-1</strain>
    </source>
</reference>
<evidence type="ECO:0000313" key="9">
    <source>
        <dbReference type="EMBL" id="ACB77586.1"/>
    </source>
</evidence>
<dbReference type="GO" id="GO:0030245">
    <property type="term" value="P:cellulose catabolic process"/>
    <property type="evidence" value="ECO:0007669"/>
    <property type="project" value="UniProtKB-KW"/>
</dbReference>
<dbReference type="PRINTS" id="PR00735">
    <property type="entry name" value="GLHYDRLASE8"/>
</dbReference>
<protein>
    <recommendedName>
        <fullName evidence="3">cellulase</fullName>
        <ecNumber evidence="3">3.2.1.4</ecNumber>
    </recommendedName>
</protein>
<sequence length="412" mass="46480">MRFPFLPLVLGLALGSLSAVAATAAQGAAETGRYRNPFKELLGKSDAEINAKLQAAWQQLFYGDENSQRLFYPIAGDMAYVPDINNNDVRSEGLSYGMMIAVQMDRQKEFNQIWKFAKHYMYYDAGPFRGYFAWHTAFDGRRLSPGPAPDGEEWWVMALFFASHRWGDGEGIFNYRKEAQDLLRTMLHKNEEPDRGPITAMFDPVHKQIVFVPQGPGAQFTDPSYHLPAYYELWARWAADPADRAFMAEAAKISREHFRTAAHPKTGLMPDYSNFDGTPYTARWGNHQDFLYDAWRTLNNPALDYSWWAADPWVVEQSNRVLTFLSSFGSEVPDRFKLDGTPVSTDTNTAGLTAMAACAGLAADSVIAKPWVQQLWDMPIPTGRHRYYGGLLTMIALLECSGNFKIYGPVAK</sequence>
<dbReference type="HOGENOM" id="CLU_037722_0_0_0"/>
<evidence type="ECO:0000313" key="10">
    <source>
        <dbReference type="Proteomes" id="UP000007013"/>
    </source>
</evidence>
<dbReference type="SUPFAM" id="SSF48208">
    <property type="entry name" value="Six-hairpin glycosidases"/>
    <property type="match status" value="1"/>
</dbReference>
<dbReference type="InterPro" id="IPR012341">
    <property type="entry name" value="6hp_glycosidase-like_sf"/>
</dbReference>
<evidence type="ECO:0000256" key="2">
    <source>
        <dbReference type="ARBA" id="ARBA00009209"/>
    </source>
</evidence>
<evidence type="ECO:0000256" key="3">
    <source>
        <dbReference type="ARBA" id="ARBA00012601"/>
    </source>
</evidence>
<dbReference type="CAZy" id="GH8">
    <property type="family name" value="Glycoside Hydrolase Family 8"/>
</dbReference>
<dbReference type="OrthoDB" id="9803461at2"/>
<dbReference type="Pfam" id="PF01270">
    <property type="entry name" value="Glyco_hydro_8"/>
    <property type="match status" value="1"/>
</dbReference>
<dbReference type="eggNOG" id="COG3405">
    <property type="taxonomic scope" value="Bacteria"/>
</dbReference>
<name>B1ZP97_OPITP</name>
<keyword evidence="8" id="KW-0732">Signal</keyword>
<comment type="catalytic activity">
    <reaction evidence="1">
        <text>Endohydrolysis of (1-&gt;4)-beta-D-glucosidic linkages in cellulose, lichenin and cereal beta-D-glucans.</text>
        <dbReference type="EC" id="3.2.1.4"/>
    </reaction>
</comment>
<accession>B1ZP97</accession>
<evidence type="ECO:0000256" key="5">
    <source>
        <dbReference type="ARBA" id="ARBA00023001"/>
    </source>
</evidence>